<name>A0ACC0VJ38_9STRA</name>
<gene>
    <name evidence="1" type="ORF">PsorP6_014404</name>
</gene>
<evidence type="ECO:0000313" key="2">
    <source>
        <dbReference type="Proteomes" id="UP001163321"/>
    </source>
</evidence>
<accession>A0ACC0VJ38</accession>
<organism evidence="1 2">
    <name type="scientific">Peronosclerospora sorghi</name>
    <dbReference type="NCBI Taxonomy" id="230839"/>
    <lineage>
        <taxon>Eukaryota</taxon>
        <taxon>Sar</taxon>
        <taxon>Stramenopiles</taxon>
        <taxon>Oomycota</taxon>
        <taxon>Peronosporomycetes</taxon>
        <taxon>Peronosporales</taxon>
        <taxon>Peronosporaceae</taxon>
        <taxon>Peronosclerospora</taxon>
    </lineage>
</organism>
<evidence type="ECO:0000313" key="1">
    <source>
        <dbReference type="EMBL" id="KAI9905945.1"/>
    </source>
</evidence>
<comment type="caution">
    <text evidence="1">The sequence shown here is derived from an EMBL/GenBank/DDBJ whole genome shotgun (WGS) entry which is preliminary data.</text>
</comment>
<proteinExistence type="predicted"/>
<sequence>MDVVTIYKRILSRLKPHELECSSNSILHDELLGLRSAMDHMVATFAKVGEVRNAVNQLEQGKQPSSGSSASLMDVMDQALALHERLQHKVRKVAAGIEGIEQAFGNGAQDDSPDQRKRSNTVGH</sequence>
<dbReference type="Proteomes" id="UP001163321">
    <property type="component" value="Chromosome 9"/>
</dbReference>
<dbReference type="EMBL" id="CM047588">
    <property type="protein sequence ID" value="KAI9905945.1"/>
    <property type="molecule type" value="Genomic_DNA"/>
</dbReference>
<reference evidence="1 2" key="1">
    <citation type="journal article" date="2022" name="bioRxiv">
        <title>The genome of the oomycete Peronosclerospora sorghi, a cosmopolitan pathogen of maize and sorghum, is inflated with dispersed pseudogenes.</title>
        <authorList>
            <person name="Fletcher K."/>
            <person name="Martin F."/>
            <person name="Isakeit T."/>
            <person name="Cavanaugh K."/>
            <person name="Magill C."/>
            <person name="Michelmore R."/>
        </authorList>
    </citation>
    <scope>NUCLEOTIDE SEQUENCE [LARGE SCALE GENOMIC DNA]</scope>
    <source>
        <strain evidence="1">P6</strain>
    </source>
</reference>
<protein>
    <submittedName>
        <fullName evidence="1">Uncharacterized protein</fullName>
    </submittedName>
</protein>
<keyword evidence="2" id="KW-1185">Reference proteome</keyword>